<evidence type="ECO:0000256" key="5">
    <source>
        <dbReference type="ARBA" id="ARBA00022741"/>
    </source>
</evidence>
<evidence type="ECO:0000256" key="7">
    <source>
        <dbReference type="ARBA" id="ARBA00022989"/>
    </source>
</evidence>
<keyword evidence="7 9" id="KW-1133">Transmembrane helix</keyword>
<dbReference type="GO" id="GO:0005886">
    <property type="term" value="C:plasma membrane"/>
    <property type="evidence" value="ECO:0007669"/>
    <property type="project" value="UniProtKB-SubCell"/>
</dbReference>
<feature type="transmembrane region" description="Helical" evidence="9">
    <location>
        <begin position="21"/>
        <end position="45"/>
    </location>
</feature>
<dbReference type="Pfam" id="PF00005">
    <property type="entry name" value="ABC_tran"/>
    <property type="match status" value="1"/>
</dbReference>
<sequence length="590" mass="66529">MTKNKITFKYIWQLLLQKRKQLIFGQLITVIAILISIPIPLMLPALVDEVLLNKPNFFVNNINDFFGSGNAFYYIAIVTIIVILLRFIHFIFSAIITKIFTALGKFITFKIREKLLNHLKIVSMNEYETLGSGAIGANLVTDVNTLDNFIITSASKFVASILTLIAVSIVLIAIHPILGLMILIIQPIIMLISKKIAKSVGTLKKEENNAIENFQENVGEVLELFGQIKASNKEKEFFNTSIIKAKQVQDTSNEFNYKSIAYERFSFTVFLAAFEILRAAGLVMVAYSDLSIGMMFAMFGYIWFIMTPVQDILSMQYSYAQAKTALNRINRILDLKTEKNGIKKLPENNGLHIELKNLYFSYTKDKQTLKNISLNIKTKDKVALIGASGSGKTTLAQVISSFYAKSKGELLYDGISIDEIDKQSLRESIFLVLQMPILFNNSLRFNITMGNEKITDEKIHKALEIAQLKQDIEKMPKGLDTIVGRHGVRLSGGQRQRLSIARMIIANPKVVIFDESTSALDVHTESKLFEALRPILENKTVITIAHRLSTVKNADIIYVLNDGEVVQIGSHEQLQNQEGHYLEFVKKQLI</sequence>
<evidence type="ECO:0000256" key="8">
    <source>
        <dbReference type="ARBA" id="ARBA00023136"/>
    </source>
</evidence>
<dbReference type="CDD" id="cd07346">
    <property type="entry name" value="ABC_6TM_exporters"/>
    <property type="match status" value="1"/>
</dbReference>
<organism evidence="12 13">
    <name type="scientific">Malaciobacter marinus</name>
    <dbReference type="NCBI Taxonomy" id="505249"/>
    <lineage>
        <taxon>Bacteria</taxon>
        <taxon>Pseudomonadati</taxon>
        <taxon>Campylobacterota</taxon>
        <taxon>Epsilonproteobacteria</taxon>
        <taxon>Campylobacterales</taxon>
        <taxon>Arcobacteraceae</taxon>
        <taxon>Malaciobacter</taxon>
    </lineage>
</organism>
<dbReference type="GO" id="GO:0005524">
    <property type="term" value="F:ATP binding"/>
    <property type="evidence" value="ECO:0007669"/>
    <property type="project" value="UniProtKB-KW"/>
</dbReference>
<reference evidence="12 13" key="1">
    <citation type="submission" date="2018-02" db="EMBL/GenBank/DDBJ databases">
        <title>Subsurface microbial communities from deep shales in Ohio and West Virginia, USA.</title>
        <authorList>
            <person name="Wrighton K."/>
        </authorList>
    </citation>
    <scope>NUCLEOTIDE SEQUENCE [LARGE SCALE GENOMIC DNA]</scope>
    <source>
        <strain evidence="12 13">MARC-MIP3H16</strain>
    </source>
</reference>
<dbReference type="InterPro" id="IPR036640">
    <property type="entry name" value="ABC1_TM_sf"/>
</dbReference>
<dbReference type="PROSITE" id="PS50893">
    <property type="entry name" value="ABC_TRANSPORTER_2"/>
    <property type="match status" value="1"/>
</dbReference>
<protein>
    <submittedName>
        <fullName evidence="12">ATP-binding cassette subfamily C protein</fullName>
    </submittedName>
</protein>
<keyword evidence="6 12" id="KW-0067">ATP-binding</keyword>
<evidence type="ECO:0000256" key="1">
    <source>
        <dbReference type="ARBA" id="ARBA00004651"/>
    </source>
</evidence>
<dbReference type="PANTHER" id="PTHR43394">
    <property type="entry name" value="ATP-DEPENDENT PERMEASE MDL1, MITOCHONDRIAL"/>
    <property type="match status" value="1"/>
</dbReference>
<feature type="transmembrane region" description="Helical" evidence="9">
    <location>
        <begin position="157"/>
        <end position="185"/>
    </location>
</feature>
<keyword evidence="8 9" id="KW-0472">Membrane</keyword>
<evidence type="ECO:0000256" key="2">
    <source>
        <dbReference type="ARBA" id="ARBA00022448"/>
    </source>
</evidence>
<name>A0AB37A1F5_9BACT</name>
<accession>A0AB37A1F5</accession>
<dbReference type="SUPFAM" id="SSF90123">
    <property type="entry name" value="ABC transporter transmembrane region"/>
    <property type="match status" value="1"/>
</dbReference>
<dbReference type="FunFam" id="3.40.50.300:FF:000221">
    <property type="entry name" value="Multidrug ABC transporter ATP-binding protein"/>
    <property type="match status" value="1"/>
</dbReference>
<dbReference type="Gene3D" id="1.20.1560.10">
    <property type="entry name" value="ABC transporter type 1, transmembrane domain"/>
    <property type="match status" value="1"/>
</dbReference>
<feature type="domain" description="ABC transporter" evidence="10">
    <location>
        <begin position="353"/>
        <end position="587"/>
    </location>
</feature>
<gene>
    <name evidence="12" type="ORF">B0F89_101141</name>
</gene>
<keyword evidence="2" id="KW-0813">Transport</keyword>
<comment type="caution">
    <text evidence="12">The sequence shown here is derived from an EMBL/GenBank/DDBJ whole genome shotgun (WGS) entry which is preliminary data.</text>
</comment>
<dbReference type="InterPro" id="IPR039421">
    <property type="entry name" value="Type_1_exporter"/>
</dbReference>
<evidence type="ECO:0000256" key="9">
    <source>
        <dbReference type="SAM" id="Phobius"/>
    </source>
</evidence>
<dbReference type="GO" id="GO:0015421">
    <property type="term" value="F:ABC-type oligopeptide transporter activity"/>
    <property type="evidence" value="ECO:0007669"/>
    <property type="project" value="TreeGrafter"/>
</dbReference>
<keyword evidence="4 9" id="KW-0812">Transmembrane</keyword>
<evidence type="ECO:0000256" key="4">
    <source>
        <dbReference type="ARBA" id="ARBA00022692"/>
    </source>
</evidence>
<feature type="transmembrane region" description="Helical" evidence="9">
    <location>
        <begin position="65"/>
        <end position="85"/>
    </location>
</feature>
<dbReference type="InterPro" id="IPR017871">
    <property type="entry name" value="ABC_transporter-like_CS"/>
</dbReference>
<dbReference type="InterPro" id="IPR003593">
    <property type="entry name" value="AAA+_ATPase"/>
</dbReference>
<proteinExistence type="predicted"/>
<dbReference type="GO" id="GO:0016887">
    <property type="term" value="F:ATP hydrolysis activity"/>
    <property type="evidence" value="ECO:0007669"/>
    <property type="project" value="InterPro"/>
</dbReference>
<dbReference type="AlphaFoldDB" id="A0AB37A1F5"/>
<evidence type="ECO:0000313" key="12">
    <source>
        <dbReference type="EMBL" id="PPK62942.1"/>
    </source>
</evidence>
<comment type="subcellular location">
    <subcellularLocation>
        <location evidence="1">Cell membrane</location>
        <topology evidence="1">Multi-pass membrane protein</topology>
    </subcellularLocation>
</comment>
<dbReference type="InterPro" id="IPR027417">
    <property type="entry name" value="P-loop_NTPase"/>
</dbReference>
<keyword evidence="5" id="KW-0547">Nucleotide-binding</keyword>
<dbReference type="PANTHER" id="PTHR43394:SF1">
    <property type="entry name" value="ATP-BINDING CASSETTE SUB-FAMILY B MEMBER 10, MITOCHONDRIAL"/>
    <property type="match status" value="1"/>
</dbReference>
<evidence type="ECO:0000259" key="10">
    <source>
        <dbReference type="PROSITE" id="PS50893"/>
    </source>
</evidence>
<dbReference type="PROSITE" id="PS50929">
    <property type="entry name" value="ABC_TM1F"/>
    <property type="match status" value="1"/>
</dbReference>
<evidence type="ECO:0000259" key="11">
    <source>
        <dbReference type="PROSITE" id="PS50929"/>
    </source>
</evidence>
<dbReference type="InterPro" id="IPR011527">
    <property type="entry name" value="ABC1_TM_dom"/>
</dbReference>
<keyword evidence="3" id="KW-1003">Cell membrane</keyword>
<dbReference type="Pfam" id="PF00664">
    <property type="entry name" value="ABC_membrane"/>
    <property type="match status" value="1"/>
</dbReference>
<dbReference type="InterPro" id="IPR003439">
    <property type="entry name" value="ABC_transporter-like_ATP-bd"/>
</dbReference>
<dbReference type="EMBL" id="PTIW01000001">
    <property type="protein sequence ID" value="PPK62942.1"/>
    <property type="molecule type" value="Genomic_DNA"/>
</dbReference>
<dbReference type="SUPFAM" id="SSF52540">
    <property type="entry name" value="P-loop containing nucleoside triphosphate hydrolases"/>
    <property type="match status" value="1"/>
</dbReference>
<dbReference type="Gene3D" id="3.40.50.300">
    <property type="entry name" value="P-loop containing nucleotide triphosphate hydrolases"/>
    <property type="match status" value="1"/>
</dbReference>
<feature type="transmembrane region" description="Helical" evidence="9">
    <location>
        <begin position="90"/>
        <end position="109"/>
    </location>
</feature>
<evidence type="ECO:0000256" key="6">
    <source>
        <dbReference type="ARBA" id="ARBA00022840"/>
    </source>
</evidence>
<dbReference type="RefSeq" id="WP_104411598.1">
    <property type="nucleotide sequence ID" value="NZ_PTIW01000001.1"/>
</dbReference>
<feature type="transmembrane region" description="Helical" evidence="9">
    <location>
        <begin position="265"/>
        <end position="286"/>
    </location>
</feature>
<dbReference type="SMART" id="SM00382">
    <property type="entry name" value="AAA"/>
    <property type="match status" value="1"/>
</dbReference>
<evidence type="ECO:0000313" key="13">
    <source>
        <dbReference type="Proteomes" id="UP000239861"/>
    </source>
</evidence>
<dbReference type="PROSITE" id="PS00211">
    <property type="entry name" value="ABC_TRANSPORTER_1"/>
    <property type="match status" value="1"/>
</dbReference>
<feature type="transmembrane region" description="Helical" evidence="9">
    <location>
        <begin position="292"/>
        <end position="313"/>
    </location>
</feature>
<feature type="domain" description="ABC transmembrane type-1" evidence="11">
    <location>
        <begin position="27"/>
        <end position="321"/>
    </location>
</feature>
<evidence type="ECO:0000256" key="3">
    <source>
        <dbReference type="ARBA" id="ARBA00022475"/>
    </source>
</evidence>
<dbReference type="Proteomes" id="UP000239861">
    <property type="component" value="Unassembled WGS sequence"/>
</dbReference>